<dbReference type="Gene3D" id="1.50.10.10">
    <property type="match status" value="1"/>
</dbReference>
<dbReference type="InterPro" id="IPR008928">
    <property type="entry name" value="6-hairpin_glycosidase_sf"/>
</dbReference>
<proteinExistence type="predicted"/>
<organism evidence="3 4">
    <name type="scientific">Pyrrhoderma noxium</name>
    <dbReference type="NCBI Taxonomy" id="2282107"/>
    <lineage>
        <taxon>Eukaryota</taxon>
        <taxon>Fungi</taxon>
        <taxon>Dikarya</taxon>
        <taxon>Basidiomycota</taxon>
        <taxon>Agaricomycotina</taxon>
        <taxon>Agaricomycetes</taxon>
        <taxon>Hymenochaetales</taxon>
        <taxon>Hymenochaetaceae</taxon>
        <taxon>Pyrrhoderma</taxon>
    </lineage>
</organism>
<evidence type="ECO:0000313" key="3">
    <source>
        <dbReference type="EMBL" id="PAV15060.1"/>
    </source>
</evidence>
<feature type="transmembrane region" description="Helical" evidence="2">
    <location>
        <begin position="12"/>
        <end position="30"/>
    </location>
</feature>
<evidence type="ECO:0000313" key="4">
    <source>
        <dbReference type="Proteomes" id="UP000217199"/>
    </source>
</evidence>
<keyword evidence="2" id="KW-0812">Transmembrane</keyword>
<dbReference type="AlphaFoldDB" id="A0A286U679"/>
<dbReference type="Proteomes" id="UP000217199">
    <property type="component" value="Unassembled WGS sequence"/>
</dbReference>
<keyword evidence="2" id="KW-0472">Membrane</keyword>
<protein>
    <submittedName>
        <fullName evidence="3">Glycoside hydrolase family 105 protein</fullName>
    </submittedName>
</protein>
<dbReference type="PANTHER" id="PTHR41814:SF1">
    <property type="entry name" value="CELLULASE"/>
    <property type="match status" value="1"/>
</dbReference>
<dbReference type="Pfam" id="PF07470">
    <property type="entry name" value="Glyco_hydro_88"/>
    <property type="match status" value="1"/>
</dbReference>
<keyword evidence="2" id="KW-1133">Transmembrane helix</keyword>
<gene>
    <name evidence="3" type="ORF">PNOK_0961300</name>
</gene>
<keyword evidence="1 3" id="KW-0378">Hydrolase</keyword>
<dbReference type="SUPFAM" id="SSF48208">
    <property type="entry name" value="Six-hairpin glycosidases"/>
    <property type="match status" value="1"/>
</dbReference>
<keyword evidence="4" id="KW-1185">Reference proteome</keyword>
<evidence type="ECO:0000256" key="1">
    <source>
        <dbReference type="ARBA" id="ARBA00022801"/>
    </source>
</evidence>
<dbReference type="EMBL" id="NBII01000011">
    <property type="protein sequence ID" value="PAV15060.1"/>
    <property type="molecule type" value="Genomic_DNA"/>
</dbReference>
<reference evidence="3 4" key="1">
    <citation type="journal article" date="2017" name="Mol. Ecol.">
        <title>Comparative and population genomic landscape of Phellinus noxius: A hypervariable fungus causing root rot in trees.</title>
        <authorList>
            <person name="Chung C.L."/>
            <person name="Lee T.J."/>
            <person name="Akiba M."/>
            <person name="Lee H.H."/>
            <person name="Kuo T.H."/>
            <person name="Liu D."/>
            <person name="Ke H.M."/>
            <person name="Yokoi T."/>
            <person name="Roa M.B."/>
            <person name="Lu M.J."/>
            <person name="Chang Y.Y."/>
            <person name="Ann P.J."/>
            <person name="Tsai J.N."/>
            <person name="Chen C.Y."/>
            <person name="Tzean S.S."/>
            <person name="Ota Y."/>
            <person name="Hattori T."/>
            <person name="Sahashi N."/>
            <person name="Liou R.F."/>
            <person name="Kikuchi T."/>
            <person name="Tsai I.J."/>
        </authorList>
    </citation>
    <scope>NUCLEOTIDE SEQUENCE [LARGE SCALE GENOMIC DNA]</scope>
    <source>
        <strain evidence="3 4">FFPRI411160</strain>
    </source>
</reference>
<dbReference type="GO" id="GO:0005975">
    <property type="term" value="P:carbohydrate metabolic process"/>
    <property type="evidence" value="ECO:0007669"/>
    <property type="project" value="InterPro"/>
</dbReference>
<accession>A0A286U679</accession>
<dbReference type="InterPro" id="IPR010905">
    <property type="entry name" value="Glyco_hydro_88"/>
</dbReference>
<comment type="caution">
    <text evidence="3">The sequence shown here is derived from an EMBL/GenBank/DDBJ whole genome shotgun (WGS) entry which is preliminary data.</text>
</comment>
<dbReference type="InterPro" id="IPR012341">
    <property type="entry name" value="6hp_glycosidase-like_sf"/>
</dbReference>
<dbReference type="OrthoDB" id="4138492at2759"/>
<dbReference type="STRING" id="2282107.A0A286U679"/>
<sequence length="449" mass="49120">MTSKPLHRPPTWSSTALLTIVFVFPLLFTFTRAEQNLTDSQIAILVQRLAEGATHSWEIGTRHQTLIELDTPTFSVLNNTSLPPSSQAPDSLSVVLESIAQVVVNASKEASTSSPRAFFPEDGSSADPVSVGVAAIIANWTGQSNETVDYDAAIEAQMEFLWTNVPRTDDGALSHRVSQVQLWSDFVYMVPPFLTYYGVIRENISMVLEGYNQVKLYRQYLFDKDAGGLWKHVLMGSDFQDEGHWSTGNGWAAAGMLRVLGTIKNSQYANAMASEIGDLTGWINEIHSAMYDHLRDDGMFTNYPDDNDSFVDASSSALLAATVYRHALLTNNYHHLPNAETVRRALWATSDSVTPNSSSLEGMIHFDSDGWLTPVVNPNSFTYEGSKSPEAQAFTIQMYAAWKDWVDAGAVGANGVAPALSKRSSRWTLGLVGIVSAITSGIFGGWGDV</sequence>
<name>A0A286U679_9AGAM</name>
<dbReference type="GO" id="GO:0016787">
    <property type="term" value="F:hydrolase activity"/>
    <property type="evidence" value="ECO:0007669"/>
    <property type="project" value="UniProtKB-KW"/>
</dbReference>
<dbReference type="InParanoid" id="A0A286U679"/>
<dbReference type="PANTHER" id="PTHR41814">
    <property type="entry name" value="EXPRESSED PROTEIN"/>
    <property type="match status" value="1"/>
</dbReference>
<evidence type="ECO:0000256" key="2">
    <source>
        <dbReference type="SAM" id="Phobius"/>
    </source>
</evidence>